<dbReference type="CDD" id="cd05466">
    <property type="entry name" value="PBP2_LTTR_substrate"/>
    <property type="match status" value="1"/>
</dbReference>
<dbReference type="Gene3D" id="1.10.10.10">
    <property type="entry name" value="Winged helix-like DNA-binding domain superfamily/Winged helix DNA-binding domain"/>
    <property type="match status" value="1"/>
</dbReference>
<gene>
    <name evidence="6" type="ORF">OEG82_09285</name>
</gene>
<dbReference type="SUPFAM" id="SSF46785">
    <property type="entry name" value="Winged helix' DNA-binding domain"/>
    <property type="match status" value="1"/>
</dbReference>
<dbReference type="Pfam" id="PF00126">
    <property type="entry name" value="HTH_1"/>
    <property type="match status" value="1"/>
</dbReference>
<keyword evidence="7" id="KW-1185">Reference proteome</keyword>
<dbReference type="Pfam" id="PF03466">
    <property type="entry name" value="LysR_substrate"/>
    <property type="match status" value="1"/>
</dbReference>
<keyword evidence="2" id="KW-0805">Transcription regulation</keyword>
<dbReference type="InterPro" id="IPR000847">
    <property type="entry name" value="LysR_HTH_N"/>
</dbReference>
<comment type="similarity">
    <text evidence="1">Belongs to the LysR transcriptional regulatory family.</text>
</comment>
<feature type="domain" description="HTH lysR-type" evidence="5">
    <location>
        <begin position="9"/>
        <end position="66"/>
    </location>
</feature>
<evidence type="ECO:0000256" key="4">
    <source>
        <dbReference type="ARBA" id="ARBA00023163"/>
    </source>
</evidence>
<dbReference type="EMBL" id="JAOVZQ010000001">
    <property type="protein sequence ID" value="MCY0094214.1"/>
    <property type="molecule type" value="Genomic_DNA"/>
</dbReference>
<dbReference type="PANTHER" id="PTHR30126">
    <property type="entry name" value="HTH-TYPE TRANSCRIPTIONAL REGULATOR"/>
    <property type="match status" value="1"/>
</dbReference>
<dbReference type="PANTHER" id="PTHR30126:SF39">
    <property type="entry name" value="HTH-TYPE TRANSCRIPTIONAL REGULATOR CYSL"/>
    <property type="match status" value="1"/>
</dbReference>
<sequence>MTDLIVNAVSLRGLELLEELSRAGSMQVAARNLGLSAPAASQQLKNLETALGQKLVEHGRRPLELSSGGLAYLAHVRAALLHLRQGAAELSLMDLRTVRSLRIGIIDDFDSEVTPRLAVALAKVLTTAELSLMTTPSSRTHEDVAARHIDLGIAAQPLELPEGVTETPVLRDPFVLAVPRGCLSAPPASIEALKDLQFLRYERSQLLGRQIAAHLARLRLAPEGRIEVDSNQAIFGLIASGAGWAISTPVGFLRARRFHDRVDIFPLPFSGFARTISLFHRQEWMPDTAGIIAGSLRGILREQVVAPGRAAIPWIGEALAVIES</sequence>
<evidence type="ECO:0000256" key="2">
    <source>
        <dbReference type="ARBA" id="ARBA00023015"/>
    </source>
</evidence>
<comment type="caution">
    <text evidence="6">The sequence shown here is derived from an EMBL/GenBank/DDBJ whole genome shotgun (WGS) entry which is preliminary data.</text>
</comment>
<dbReference type="SUPFAM" id="SSF53850">
    <property type="entry name" value="Periplasmic binding protein-like II"/>
    <property type="match status" value="1"/>
</dbReference>
<reference evidence="6" key="1">
    <citation type="submission" date="2022-10" db="EMBL/GenBank/DDBJ databases">
        <title>Hoeflea sp. J2-29, isolated from marine algae.</title>
        <authorList>
            <person name="Kristyanto S."/>
            <person name="Kim J.M."/>
            <person name="Jeon C.O."/>
        </authorList>
    </citation>
    <scope>NUCLEOTIDE SEQUENCE</scope>
    <source>
        <strain evidence="6">J2-29</strain>
    </source>
</reference>
<proteinExistence type="inferred from homology"/>
<dbReference type="InterPro" id="IPR036390">
    <property type="entry name" value="WH_DNA-bd_sf"/>
</dbReference>
<keyword evidence="4" id="KW-0804">Transcription</keyword>
<dbReference type="Proteomes" id="UP001081283">
    <property type="component" value="Unassembled WGS sequence"/>
</dbReference>
<accession>A0ABT3YEJ0</accession>
<evidence type="ECO:0000256" key="1">
    <source>
        <dbReference type="ARBA" id="ARBA00009437"/>
    </source>
</evidence>
<dbReference type="Gene3D" id="3.40.190.290">
    <property type="match status" value="1"/>
</dbReference>
<keyword evidence="3" id="KW-0238">DNA-binding</keyword>
<evidence type="ECO:0000313" key="6">
    <source>
        <dbReference type="EMBL" id="MCY0094214.1"/>
    </source>
</evidence>
<dbReference type="InterPro" id="IPR005119">
    <property type="entry name" value="LysR_subst-bd"/>
</dbReference>
<evidence type="ECO:0000256" key="3">
    <source>
        <dbReference type="ARBA" id="ARBA00023125"/>
    </source>
</evidence>
<name>A0ABT3YEJ0_9HYPH</name>
<dbReference type="PROSITE" id="PS50931">
    <property type="entry name" value="HTH_LYSR"/>
    <property type="match status" value="1"/>
</dbReference>
<protein>
    <submittedName>
        <fullName evidence="6">LysR family transcriptional regulator</fullName>
    </submittedName>
</protein>
<evidence type="ECO:0000313" key="7">
    <source>
        <dbReference type="Proteomes" id="UP001081283"/>
    </source>
</evidence>
<evidence type="ECO:0000259" key="5">
    <source>
        <dbReference type="PROSITE" id="PS50931"/>
    </source>
</evidence>
<dbReference type="RefSeq" id="WP_267612158.1">
    <property type="nucleotide sequence ID" value="NZ_JAOVZQ010000001.1"/>
</dbReference>
<dbReference type="InterPro" id="IPR036388">
    <property type="entry name" value="WH-like_DNA-bd_sf"/>
</dbReference>
<organism evidence="6 7">
    <name type="scientific">Hoeflea ulvae</name>
    <dbReference type="NCBI Taxonomy" id="2983764"/>
    <lineage>
        <taxon>Bacteria</taxon>
        <taxon>Pseudomonadati</taxon>
        <taxon>Pseudomonadota</taxon>
        <taxon>Alphaproteobacteria</taxon>
        <taxon>Hyphomicrobiales</taxon>
        <taxon>Rhizobiaceae</taxon>
        <taxon>Hoeflea</taxon>
    </lineage>
</organism>